<comment type="caution">
    <text evidence="1">The sequence shown here is derived from an EMBL/GenBank/DDBJ whole genome shotgun (WGS) entry which is preliminary data.</text>
</comment>
<sequence length="384" mass="42016">MLGRIFDFDAQAFDLNHYQALPDDWYIAIADVASSTQLARQGRDKDVNFVAAACVAVLQQLLESKGEPAAVQFGGDGVIAAIPADRHELARTRLAALAHWSGTQFQIPLRIGMVPVSALHQAGLPCYASLQILDDLNAFGVFLGDGIQAADDWVKQQSIWQIEAFEGELPGLEDLSCRWQPVKSHRGLVLSLIIDPVELGNPGIEALEQTVRTLLSLIADNKASPLSNLNSLRPPAIPSWTAVRRELKTPASTPSLTRVFKAYMESFILWLAWRMGGKLGKVDAHRYLNSLSRKSDYRKQAGGARMVLDLTAAEATAVEQALEAAELRGAILYGVARSDAATLTCLVGDFQADDHVHFIDGEGLGFWRASVMLKDKRITRAQKF</sequence>
<evidence type="ECO:0008006" key="3">
    <source>
        <dbReference type="Google" id="ProtNLM"/>
    </source>
</evidence>
<reference evidence="1 2" key="1">
    <citation type="journal article" date="2005" name="Int. J. Syst. Evol. Microbiol.">
        <title>Nitrincola lacisaponensis gen. nov., sp. nov., a novel alkaliphilic bacterium isolated from an alkaline, saline lake.</title>
        <authorList>
            <person name="Dimitriu P.A."/>
            <person name="Shukla S.K."/>
            <person name="Conradt J."/>
            <person name="Marquez M.C."/>
            <person name="Ventosa A."/>
            <person name="Maglia A."/>
            <person name="Peyton B.M."/>
            <person name="Pinkart H.C."/>
            <person name="Mormile M.R."/>
        </authorList>
    </citation>
    <scope>NUCLEOTIDE SEQUENCE [LARGE SCALE GENOMIC DNA]</scope>
    <source>
        <strain evidence="1 2">4CA</strain>
    </source>
</reference>
<evidence type="ECO:0000313" key="1">
    <source>
        <dbReference type="EMBL" id="KDE39323.1"/>
    </source>
</evidence>
<evidence type="ECO:0000313" key="2">
    <source>
        <dbReference type="Proteomes" id="UP000027318"/>
    </source>
</evidence>
<proteinExistence type="predicted"/>
<accession>A0A063XYW8</accession>
<dbReference type="EMBL" id="JMSZ01000032">
    <property type="protein sequence ID" value="KDE39323.1"/>
    <property type="molecule type" value="Genomic_DNA"/>
</dbReference>
<dbReference type="Pfam" id="PF11294">
    <property type="entry name" value="DUF3095"/>
    <property type="match status" value="1"/>
</dbReference>
<dbReference type="InterPro" id="IPR021445">
    <property type="entry name" value="DUF3095"/>
</dbReference>
<protein>
    <recommendedName>
        <fullName evidence="3">Adenylate cyclase</fullName>
    </recommendedName>
</protein>
<dbReference type="PATRIC" id="fig|267850.7.peg.2420"/>
<dbReference type="OrthoDB" id="5342145at2"/>
<organism evidence="1 2">
    <name type="scientific">Nitrincola lacisaponensis</name>
    <dbReference type="NCBI Taxonomy" id="267850"/>
    <lineage>
        <taxon>Bacteria</taxon>
        <taxon>Pseudomonadati</taxon>
        <taxon>Pseudomonadota</taxon>
        <taxon>Gammaproteobacteria</taxon>
        <taxon>Oceanospirillales</taxon>
        <taxon>Oceanospirillaceae</taxon>
        <taxon>Nitrincola</taxon>
    </lineage>
</organism>
<name>A0A063XYW8_9GAMM</name>
<dbReference type="AlphaFoldDB" id="A0A063XYW8"/>
<dbReference type="STRING" id="267850.ADINL_2452"/>
<keyword evidence="2" id="KW-1185">Reference proteome</keyword>
<gene>
    <name evidence="1" type="ORF">ADINL_2452</name>
</gene>
<dbReference type="Proteomes" id="UP000027318">
    <property type="component" value="Unassembled WGS sequence"/>
</dbReference>
<dbReference type="RefSeq" id="WP_051632776.1">
    <property type="nucleotide sequence ID" value="NZ_JMSZ01000032.1"/>
</dbReference>